<sequence length="227" mass="27371">MKKIEEKLFALQDLQYRDFHSRLMPDYKKDFVIGVRTPALRKLAKELAKDKDSEVFLKELPHKYYEENNLHAYLIENIAKTFEEAVMLTEKFLPYVDNWATCDTFSPKAFKKDLNALYDKTLEWMNSSHVYTVRYGIVTQLQHFLDVEFRKEMLDIMAEIHTEEYYINMAIAWYYSFALIKQYTATIPLFEERRLDKWVHNKSLQKAIESYRIDKETKDYLRSLKIK</sequence>
<proteinExistence type="predicted"/>
<keyword evidence="2" id="KW-1185">Reference proteome</keyword>
<dbReference type="SUPFAM" id="SSF48371">
    <property type="entry name" value="ARM repeat"/>
    <property type="match status" value="1"/>
</dbReference>
<dbReference type="AlphaFoldDB" id="A0A415E774"/>
<reference evidence="1 2" key="1">
    <citation type="submission" date="2018-08" db="EMBL/GenBank/DDBJ databases">
        <title>A genome reference for cultivated species of the human gut microbiota.</title>
        <authorList>
            <person name="Zou Y."/>
            <person name="Xue W."/>
            <person name="Luo G."/>
        </authorList>
    </citation>
    <scope>NUCLEOTIDE SEQUENCE [LARGE SCALE GENOMIC DNA]</scope>
    <source>
        <strain evidence="1 2">AM07-24</strain>
    </source>
</reference>
<dbReference type="OrthoDB" id="9784740at2"/>
<dbReference type="GeneID" id="83005296"/>
<dbReference type="STRING" id="1776384.GCA_900086585_02980"/>
<dbReference type="RefSeq" id="WP_067540205.1">
    <property type="nucleotide sequence ID" value="NZ_AP025567.1"/>
</dbReference>
<dbReference type="InterPro" id="IPR014825">
    <property type="entry name" value="DNA_alkylation"/>
</dbReference>
<protein>
    <submittedName>
        <fullName evidence="1">DNA alkylation repair protein</fullName>
    </submittedName>
</protein>
<accession>A0A415E774</accession>
<evidence type="ECO:0000313" key="1">
    <source>
        <dbReference type="EMBL" id="RHJ89642.1"/>
    </source>
</evidence>
<comment type="caution">
    <text evidence="1">The sequence shown here is derived from an EMBL/GenBank/DDBJ whole genome shotgun (WGS) entry which is preliminary data.</text>
</comment>
<dbReference type="PANTHER" id="PTHR34070:SF1">
    <property type="entry name" value="DNA ALKYLATION REPAIR PROTEIN"/>
    <property type="match status" value="1"/>
</dbReference>
<dbReference type="InterPro" id="IPR016024">
    <property type="entry name" value="ARM-type_fold"/>
</dbReference>
<gene>
    <name evidence="1" type="ORF">DW099_03455</name>
</gene>
<dbReference type="Pfam" id="PF08713">
    <property type="entry name" value="DNA_alkylation"/>
    <property type="match status" value="1"/>
</dbReference>
<dbReference type="Gene3D" id="1.25.10.90">
    <property type="match status" value="1"/>
</dbReference>
<evidence type="ECO:0000313" key="2">
    <source>
        <dbReference type="Proteomes" id="UP000284841"/>
    </source>
</evidence>
<dbReference type="PANTHER" id="PTHR34070">
    <property type="entry name" value="ARMADILLO-TYPE FOLD"/>
    <property type="match status" value="1"/>
</dbReference>
<dbReference type="EMBL" id="QRMS01000001">
    <property type="protein sequence ID" value="RHJ89642.1"/>
    <property type="molecule type" value="Genomic_DNA"/>
</dbReference>
<name>A0A415E774_9FIRM</name>
<dbReference type="CDD" id="cd06561">
    <property type="entry name" value="AlkD_like"/>
    <property type="match status" value="1"/>
</dbReference>
<organism evidence="1 2">
    <name type="scientific">Emergencia timonensis</name>
    <dbReference type="NCBI Taxonomy" id="1776384"/>
    <lineage>
        <taxon>Bacteria</taxon>
        <taxon>Bacillati</taxon>
        <taxon>Bacillota</taxon>
        <taxon>Clostridia</taxon>
        <taxon>Peptostreptococcales</taxon>
        <taxon>Anaerovoracaceae</taxon>
        <taxon>Emergencia</taxon>
    </lineage>
</organism>
<dbReference type="Proteomes" id="UP000284841">
    <property type="component" value="Unassembled WGS sequence"/>
</dbReference>